<organism evidence="1 2">
    <name type="scientific">Promicromonospora umidemergens</name>
    <dbReference type="NCBI Taxonomy" id="629679"/>
    <lineage>
        <taxon>Bacteria</taxon>
        <taxon>Bacillati</taxon>
        <taxon>Actinomycetota</taxon>
        <taxon>Actinomycetes</taxon>
        <taxon>Micrococcales</taxon>
        <taxon>Promicromonosporaceae</taxon>
        <taxon>Promicromonospora</taxon>
    </lineage>
</organism>
<dbReference type="EMBL" id="BAABHM010000025">
    <property type="protein sequence ID" value="GAA4716756.1"/>
    <property type="molecule type" value="Genomic_DNA"/>
</dbReference>
<keyword evidence="2" id="KW-1185">Reference proteome</keyword>
<gene>
    <name evidence="1" type="ORF">GCM10023198_45300</name>
</gene>
<reference evidence="2" key="1">
    <citation type="journal article" date="2019" name="Int. J. Syst. Evol. Microbiol.">
        <title>The Global Catalogue of Microorganisms (GCM) 10K type strain sequencing project: providing services to taxonomists for standard genome sequencing and annotation.</title>
        <authorList>
            <consortium name="The Broad Institute Genomics Platform"/>
            <consortium name="The Broad Institute Genome Sequencing Center for Infectious Disease"/>
            <person name="Wu L."/>
            <person name="Ma J."/>
        </authorList>
    </citation>
    <scope>NUCLEOTIDE SEQUENCE [LARGE SCALE GENOMIC DNA]</scope>
    <source>
        <strain evidence="2">JCM 17975</strain>
    </source>
</reference>
<dbReference type="Gene3D" id="3.10.450.50">
    <property type="match status" value="1"/>
</dbReference>
<accession>A0ABP8XYZ4</accession>
<dbReference type="Pfam" id="PF07366">
    <property type="entry name" value="SnoaL"/>
    <property type="match status" value="1"/>
</dbReference>
<dbReference type="InterPro" id="IPR032710">
    <property type="entry name" value="NTF2-like_dom_sf"/>
</dbReference>
<comment type="caution">
    <text evidence="1">The sequence shown here is derived from an EMBL/GenBank/DDBJ whole genome shotgun (WGS) entry which is preliminary data.</text>
</comment>
<dbReference type="PANTHER" id="PTHR38436">
    <property type="entry name" value="POLYKETIDE CYCLASE SNOAL-LIKE DOMAIN"/>
    <property type="match status" value="1"/>
</dbReference>
<evidence type="ECO:0000313" key="1">
    <source>
        <dbReference type="EMBL" id="GAA4716756.1"/>
    </source>
</evidence>
<dbReference type="Proteomes" id="UP001500843">
    <property type="component" value="Unassembled WGS sequence"/>
</dbReference>
<protein>
    <recommendedName>
        <fullName evidence="3">Ester cyclase</fullName>
    </recommendedName>
</protein>
<evidence type="ECO:0000313" key="2">
    <source>
        <dbReference type="Proteomes" id="UP001500843"/>
    </source>
</evidence>
<proteinExistence type="predicted"/>
<name>A0ABP8XYZ4_9MICO</name>
<evidence type="ECO:0008006" key="3">
    <source>
        <dbReference type="Google" id="ProtNLM"/>
    </source>
</evidence>
<dbReference type="SUPFAM" id="SSF54427">
    <property type="entry name" value="NTF2-like"/>
    <property type="match status" value="1"/>
</dbReference>
<dbReference type="PANTHER" id="PTHR38436:SF1">
    <property type="entry name" value="ESTER CYCLASE"/>
    <property type="match status" value="1"/>
</dbReference>
<sequence>MDSLEAEDIAAVIVYAATQPDHMAATDQGDTRMFDKKTNIASQEAFGEAVNTGNLSAFDQLVAPDAVDHDPAPGQGAGPDGFKTFFSEMRTAFPDLHVQVETLVADDDQVAFAYTLTGTHSGPFQGNDATGKAFQVRGVQISKFIDGKLVERWGSSDELGIMTQLGLV</sequence>
<dbReference type="InterPro" id="IPR009959">
    <property type="entry name" value="Cyclase_SnoaL-like"/>
</dbReference>